<dbReference type="InterPro" id="IPR007298">
    <property type="entry name" value="Cu-R_lipoprotein_NlpE"/>
</dbReference>
<dbReference type="AlphaFoldDB" id="A0A9X1TZD2"/>
<organism evidence="1 2">
    <name type="scientific">Aequorivita vitellina</name>
    <dbReference type="NCBI Taxonomy" id="2874475"/>
    <lineage>
        <taxon>Bacteria</taxon>
        <taxon>Pseudomonadati</taxon>
        <taxon>Bacteroidota</taxon>
        <taxon>Flavobacteriia</taxon>
        <taxon>Flavobacteriales</taxon>
        <taxon>Flavobacteriaceae</taxon>
        <taxon>Aequorivita</taxon>
    </lineage>
</organism>
<dbReference type="Pfam" id="PF04170">
    <property type="entry name" value="NlpE"/>
    <property type="match status" value="1"/>
</dbReference>
<keyword evidence="2" id="KW-1185">Reference proteome</keyword>
<dbReference type="Gene3D" id="2.40.128.640">
    <property type="match status" value="1"/>
</dbReference>
<protein>
    <submittedName>
        <fullName evidence="1">Copper resistance protein NlpE</fullName>
    </submittedName>
</protein>
<evidence type="ECO:0000313" key="1">
    <source>
        <dbReference type="EMBL" id="MCG2417964.1"/>
    </source>
</evidence>
<dbReference type="PROSITE" id="PS51257">
    <property type="entry name" value="PROKAR_LIPOPROTEIN"/>
    <property type="match status" value="1"/>
</dbReference>
<sequence>MKNVALLFGVVAITLVGCKNGEKTEASSEDMTETVDSTVVDSHNSETSLDWAGVYEGTTPCADCDGIKTVVELKDDKTYILSQTYLSDYEDKKAEIGETGTFTWDETGSKITLNIKNGTLKFKVGENQLTMLDLDGNVVTGDLADFYILKKTVE</sequence>
<dbReference type="Proteomes" id="UP001139461">
    <property type="component" value="Unassembled WGS sequence"/>
</dbReference>
<name>A0A9X1TZD2_9FLAO</name>
<proteinExistence type="predicted"/>
<reference evidence="1" key="1">
    <citation type="submission" date="2021-09" db="EMBL/GenBank/DDBJ databases">
        <title>Genome of Aequorivita sp. strain F47161.</title>
        <authorList>
            <person name="Wang Y."/>
        </authorList>
    </citation>
    <scope>NUCLEOTIDE SEQUENCE</scope>
    <source>
        <strain evidence="1">F47161</strain>
    </source>
</reference>
<dbReference type="RefSeq" id="WP_237601779.1">
    <property type="nucleotide sequence ID" value="NZ_JAIRBA010000004.1"/>
</dbReference>
<dbReference type="EMBL" id="JAIRBA010000004">
    <property type="protein sequence ID" value="MCG2417964.1"/>
    <property type="molecule type" value="Genomic_DNA"/>
</dbReference>
<gene>
    <name evidence="1" type="ORF">K8089_02945</name>
</gene>
<accession>A0A9X1TZD2</accession>
<comment type="caution">
    <text evidence="1">The sequence shown here is derived from an EMBL/GenBank/DDBJ whole genome shotgun (WGS) entry which is preliminary data.</text>
</comment>
<evidence type="ECO:0000313" key="2">
    <source>
        <dbReference type="Proteomes" id="UP001139461"/>
    </source>
</evidence>